<reference evidence="1 2" key="1">
    <citation type="submission" date="2019-11" db="EMBL/GenBank/DDBJ databases">
        <title>Draft genome sequences of five Paenibacillus species of dairy origin.</title>
        <authorList>
            <person name="Olajide A.M."/>
            <person name="Chen S."/>
            <person name="Lapointe G."/>
        </authorList>
    </citation>
    <scope>NUCLEOTIDE SEQUENCE [LARGE SCALE GENOMIC DNA]</scope>
    <source>
        <strain evidence="1 2">3CS1</strain>
    </source>
</reference>
<dbReference type="EMBL" id="WOAA01000006">
    <property type="protein sequence ID" value="MUG66309.1"/>
    <property type="molecule type" value="Genomic_DNA"/>
</dbReference>
<sequence length="69" mass="7788">MLKGLEKQAVTIYFLDGSCVRGGTLEEVNEAYVKYKDEFEMLYVPISSIRAVAADRKVREQPKIGFSAQ</sequence>
<proteinExistence type="predicted"/>
<dbReference type="Proteomes" id="UP000435177">
    <property type="component" value="Unassembled WGS sequence"/>
</dbReference>
<comment type="caution">
    <text evidence="1">The sequence shown here is derived from an EMBL/GenBank/DDBJ whole genome shotgun (WGS) entry which is preliminary data.</text>
</comment>
<keyword evidence="2" id="KW-1185">Reference proteome</keyword>
<protein>
    <submittedName>
        <fullName evidence="1">Uncharacterized protein</fullName>
    </submittedName>
</protein>
<evidence type="ECO:0000313" key="1">
    <source>
        <dbReference type="EMBL" id="MUG66309.1"/>
    </source>
</evidence>
<name>A0ABW9SZ96_9BACL</name>
<gene>
    <name evidence="1" type="ORF">GNP94_09815</name>
</gene>
<evidence type="ECO:0000313" key="2">
    <source>
        <dbReference type="Proteomes" id="UP000435177"/>
    </source>
</evidence>
<dbReference type="RefSeq" id="WP_095397776.1">
    <property type="nucleotide sequence ID" value="NZ_WOAA01000006.1"/>
</dbReference>
<organism evidence="1 2">
    <name type="scientific">Paenibacillus campinasensis</name>
    <dbReference type="NCBI Taxonomy" id="66347"/>
    <lineage>
        <taxon>Bacteria</taxon>
        <taxon>Bacillati</taxon>
        <taxon>Bacillota</taxon>
        <taxon>Bacilli</taxon>
        <taxon>Bacillales</taxon>
        <taxon>Paenibacillaceae</taxon>
        <taxon>Paenibacillus</taxon>
    </lineage>
</organism>
<accession>A0ABW9SZ96</accession>